<gene>
    <name evidence="2" type="ORF">A2U01_0007223</name>
</gene>
<organism evidence="2 3">
    <name type="scientific">Trifolium medium</name>
    <dbReference type="NCBI Taxonomy" id="97028"/>
    <lineage>
        <taxon>Eukaryota</taxon>
        <taxon>Viridiplantae</taxon>
        <taxon>Streptophyta</taxon>
        <taxon>Embryophyta</taxon>
        <taxon>Tracheophyta</taxon>
        <taxon>Spermatophyta</taxon>
        <taxon>Magnoliopsida</taxon>
        <taxon>eudicotyledons</taxon>
        <taxon>Gunneridae</taxon>
        <taxon>Pentapetalae</taxon>
        <taxon>rosids</taxon>
        <taxon>fabids</taxon>
        <taxon>Fabales</taxon>
        <taxon>Fabaceae</taxon>
        <taxon>Papilionoideae</taxon>
        <taxon>50 kb inversion clade</taxon>
        <taxon>NPAAA clade</taxon>
        <taxon>Hologalegina</taxon>
        <taxon>IRL clade</taxon>
        <taxon>Trifolieae</taxon>
        <taxon>Trifolium</taxon>
    </lineage>
</organism>
<sequence>IYSAFQNEGLQHLEQFEGLVGGSRAFSKRVTTAGGDRHSRGDFSVAAGLER</sequence>
<evidence type="ECO:0000313" key="2">
    <source>
        <dbReference type="EMBL" id="MCH86366.1"/>
    </source>
</evidence>
<name>A0A392MFS8_9FABA</name>
<feature type="non-terminal residue" evidence="2">
    <location>
        <position position="1"/>
    </location>
</feature>
<keyword evidence="3" id="KW-1185">Reference proteome</keyword>
<dbReference type="Proteomes" id="UP000265520">
    <property type="component" value="Unassembled WGS sequence"/>
</dbReference>
<proteinExistence type="predicted"/>
<dbReference type="EMBL" id="LXQA010010198">
    <property type="protein sequence ID" value="MCH86366.1"/>
    <property type="molecule type" value="Genomic_DNA"/>
</dbReference>
<protein>
    <submittedName>
        <fullName evidence="2">Uncharacterized protein</fullName>
    </submittedName>
</protein>
<accession>A0A392MFS8</accession>
<dbReference type="AlphaFoldDB" id="A0A392MFS8"/>
<reference evidence="2 3" key="1">
    <citation type="journal article" date="2018" name="Front. Plant Sci.">
        <title>Red Clover (Trifolium pratense) and Zigzag Clover (T. medium) - A Picture of Genomic Similarities and Differences.</title>
        <authorList>
            <person name="Dluhosova J."/>
            <person name="Istvanek J."/>
            <person name="Nedelnik J."/>
            <person name="Repkova J."/>
        </authorList>
    </citation>
    <scope>NUCLEOTIDE SEQUENCE [LARGE SCALE GENOMIC DNA]</scope>
    <source>
        <strain evidence="3">cv. 10/8</strain>
        <tissue evidence="2">Leaf</tissue>
    </source>
</reference>
<evidence type="ECO:0000256" key="1">
    <source>
        <dbReference type="SAM" id="MobiDB-lite"/>
    </source>
</evidence>
<feature type="region of interest" description="Disordered" evidence="1">
    <location>
        <begin position="30"/>
        <end position="51"/>
    </location>
</feature>
<comment type="caution">
    <text evidence="2">The sequence shown here is derived from an EMBL/GenBank/DDBJ whole genome shotgun (WGS) entry which is preliminary data.</text>
</comment>
<evidence type="ECO:0000313" key="3">
    <source>
        <dbReference type="Proteomes" id="UP000265520"/>
    </source>
</evidence>